<dbReference type="InterPro" id="IPR029058">
    <property type="entry name" value="AB_hydrolase_fold"/>
</dbReference>
<dbReference type="Gene3D" id="3.40.50.1820">
    <property type="entry name" value="alpha/beta hydrolase"/>
    <property type="match status" value="1"/>
</dbReference>
<protein>
    <submittedName>
        <fullName evidence="6">Uncharacterized protein</fullName>
    </submittedName>
</protein>
<dbReference type="Pfam" id="PF03741">
    <property type="entry name" value="TerC"/>
    <property type="match status" value="1"/>
</dbReference>
<evidence type="ECO:0000256" key="5">
    <source>
        <dbReference type="SAM" id="Phobius"/>
    </source>
</evidence>
<evidence type="ECO:0000313" key="6">
    <source>
        <dbReference type="EMBL" id="CAE8642153.1"/>
    </source>
</evidence>
<dbReference type="OrthoDB" id="417520at2759"/>
<dbReference type="AlphaFoldDB" id="A0A813HWQ7"/>
<dbReference type="EMBL" id="CAJNNV010033125">
    <property type="protein sequence ID" value="CAE8642153.1"/>
    <property type="molecule type" value="Genomic_DNA"/>
</dbReference>
<feature type="transmembrane region" description="Helical" evidence="5">
    <location>
        <begin position="160"/>
        <end position="180"/>
    </location>
</feature>
<dbReference type="InterPro" id="IPR005496">
    <property type="entry name" value="Integral_membrane_TerC"/>
</dbReference>
<dbReference type="GO" id="GO:0016020">
    <property type="term" value="C:membrane"/>
    <property type="evidence" value="ECO:0007669"/>
    <property type="project" value="UniProtKB-SubCell"/>
</dbReference>
<keyword evidence="2 5" id="KW-0812">Transmembrane</keyword>
<evidence type="ECO:0000256" key="1">
    <source>
        <dbReference type="ARBA" id="ARBA00004141"/>
    </source>
</evidence>
<keyword evidence="7" id="KW-1185">Reference proteome</keyword>
<feature type="transmembrane region" description="Helical" evidence="5">
    <location>
        <begin position="660"/>
        <end position="683"/>
    </location>
</feature>
<evidence type="ECO:0000256" key="4">
    <source>
        <dbReference type="ARBA" id="ARBA00023136"/>
    </source>
</evidence>
<proteinExistence type="predicted"/>
<feature type="transmembrane region" description="Helical" evidence="5">
    <location>
        <begin position="129"/>
        <end position="148"/>
    </location>
</feature>
<feature type="transmembrane region" description="Helical" evidence="5">
    <location>
        <begin position="192"/>
        <end position="213"/>
    </location>
</feature>
<feature type="transmembrane region" description="Helical" evidence="5">
    <location>
        <begin position="284"/>
        <end position="303"/>
    </location>
</feature>
<dbReference type="SUPFAM" id="SSF53474">
    <property type="entry name" value="alpha/beta-Hydrolases"/>
    <property type="match status" value="1"/>
</dbReference>
<dbReference type="PANTHER" id="PTHR30238:SF0">
    <property type="entry name" value="THYLAKOID MEMBRANE PROTEIN TERC, CHLOROPLASTIC"/>
    <property type="match status" value="1"/>
</dbReference>
<reference evidence="6" key="1">
    <citation type="submission" date="2021-02" db="EMBL/GenBank/DDBJ databases">
        <authorList>
            <person name="Dougan E. K."/>
            <person name="Rhodes N."/>
            <person name="Thang M."/>
            <person name="Chan C."/>
        </authorList>
    </citation>
    <scope>NUCLEOTIDE SEQUENCE</scope>
</reference>
<keyword evidence="3 5" id="KW-1133">Transmembrane helix</keyword>
<dbReference type="InterPro" id="IPR022369">
    <property type="entry name" value="Integral_membrane_TerC_rswitch"/>
</dbReference>
<comment type="subcellular location">
    <subcellularLocation>
        <location evidence="1">Membrane</location>
        <topology evidence="1">Multi-pass membrane protein</topology>
    </subcellularLocation>
</comment>
<sequence>MTSGSRFGLTFSKHLRPRHVKANARSAVRLGSCLVLLGSWKYLVSAVGHAFVGPPVLQPAVRHSVATGLSEARPSISRSLVRAEAVSEDSDSSEGSSSSPFAAAAATAATVGLAASSASGREEQKQSSLTTLAGGIIAALLFCAYVFYSRGQVPATEWLACYVIEYSLSIDNLFVFIIIFKYFRVPDKLQGAVLNYGIIGAILFRFIFVYIGAIVIQEYEFLILGFAGILIYASYQGFTKADDDDDDDDDLENNWIVTNLRKVLDVSPTFDGDKFFTQVDGKSMITPLLLCLLTIEFSDIVFATDSVPAVLGTTKDQFIAYTSNLFAVFGLRSLYFILQEAMVSFVYLESAVNVVLGFIGVKIVLDYFEVVQIDVVLSLAIVLGTLASGVLMSMKEMNDGKAETLAGWPHVLFVTDSRQASAGGGQPAREKFNKRLLKTLPTKTLPLAGPGVWGLAFQGVIEWACNVPAIKNLGQQTSILKSVSNPRTRTRRATFRVLVARSGHREGATLRDELHARYAKLVQLIPETPWRMLPEEVWSPVERLCSKIEAPIWGKGVCRSKTVFYQPHLPNPDFVQPLAGSAEVFRSQDRAWSRGRAEQLTTAVEIVVGSATLFLVTLDGHVSVRATKRQLTPSSPLCVETVATNFSALRCLQGFERPKVAVVIVAWFLWRAVGMPLGLQWIVDKITFPSPPASYSLTSHPELFFIPGPKSRPAHPGVPCMLYAIRQGAPVLLVHAHSNGCDIGDMRQTLQSISESLRVHVMSFEFPGYGLHLGAASMRTIDETAAAVLEYITNELKVNLAQVVWYGRSIGSGPALRAVHRVTKEHKVQPGGVVLQCGFANFPEVAGHLFGRVAKRLVSTLWPNE</sequence>
<dbReference type="Proteomes" id="UP000654075">
    <property type="component" value="Unassembled WGS sequence"/>
</dbReference>
<dbReference type="PANTHER" id="PTHR30238">
    <property type="entry name" value="MEMBRANE BOUND PREDICTED REDOX MODULATOR"/>
    <property type="match status" value="1"/>
</dbReference>
<name>A0A813HWQ7_POLGL</name>
<feature type="transmembrane region" description="Helical" evidence="5">
    <location>
        <begin position="371"/>
        <end position="391"/>
    </location>
</feature>
<evidence type="ECO:0000256" key="2">
    <source>
        <dbReference type="ARBA" id="ARBA00022692"/>
    </source>
</evidence>
<keyword evidence="4 5" id="KW-0472">Membrane</keyword>
<feature type="non-terminal residue" evidence="6">
    <location>
        <position position="865"/>
    </location>
</feature>
<evidence type="ECO:0000256" key="3">
    <source>
        <dbReference type="ARBA" id="ARBA00022989"/>
    </source>
</evidence>
<feature type="transmembrane region" description="Helical" evidence="5">
    <location>
        <begin position="345"/>
        <end position="365"/>
    </location>
</feature>
<dbReference type="NCBIfam" id="TIGR03718">
    <property type="entry name" value="R_switched_Alx"/>
    <property type="match status" value="1"/>
</dbReference>
<feature type="transmembrane region" description="Helical" evidence="5">
    <location>
        <begin position="318"/>
        <end position="338"/>
    </location>
</feature>
<accession>A0A813HWQ7</accession>
<evidence type="ECO:0000313" key="7">
    <source>
        <dbReference type="Proteomes" id="UP000654075"/>
    </source>
</evidence>
<organism evidence="6 7">
    <name type="scientific">Polarella glacialis</name>
    <name type="common">Dinoflagellate</name>
    <dbReference type="NCBI Taxonomy" id="89957"/>
    <lineage>
        <taxon>Eukaryota</taxon>
        <taxon>Sar</taxon>
        <taxon>Alveolata</taxon>
        <taxon>Dinophyceae</taxon>
        <taxon>Suessiales</taxon>
        <taxon>Suessiaceae</taxon>
        <taxon>Polarella</taxon>
    </lineage>
</organism>
<comment type="caution">
    <text evidence="6">The sequence shown here is derived from an EMBL/GenBank/DDBJ whole genome shotgun (WGS) entry which is preliminary data.</text>
</comment>
<feature type="transmembrane region" description="Helical" evidence="5">
    <location>
        <begin position="219"/>
        <end position="235"/>
    </location>
</feature>
<gene>
    <name evidence="6" type="ORF">PGLA1383_LOCUS56685</name>
</gene>